<dbReference type="InterPro" id="IPR011009">
    <property type="entry name" value="Kinase-like_dom_sf"/>
</dbReference>
<dbReference type="InterPro" id="IPR000403">
    <property type="entry name" value="PI3/4_kinase_cat_dom"/>
</dbReference>
<dbReference type="PANTHER" id="PTHR11139:SF71">
    <property type="entry name" value="SERINE_THREONINE-PROTEIN KINASE SMG1"/>
    <property type="match status" value="1"/>
</dbReference>
<dbReference type="Proteomes" id="UP001209878">
    <property type="component" value="Unassembled WGS sequence"/>
</dbReference>
<dbReference type="PANTHER" id="PTHR11139">
    <property type="entry name" value="ATAXIA TELANGIECTASIA MUTATED ATM -RELATED"/>
    <property type="match status" value="1"/>
</dbReference>
<dbReference type="GO" id="GO:0000184">
    <property type="term" value="P:nuclear-transcribed mRNA catabolic process, nonsense-mediated decay"/>
    <property type="evidence" value="ECO:0007669"/>
    <property type="project" value="TreeGrafter"/>
</dbReference>
<dbReference type="SUPFAM" id="SSF56112">
    <property type="entry name" value="Protein kinase-like (PK-like)"/>
    <property type="match status" value="1"/>
</dbReference>
<organism evidence="2 3">
    <name type="scientific">Ridgeia piscesae</name>
    <name type="common">Tubeworm</name>
    <dbReference type="NCBI Taxonomy" id="27915"/>
    <lineage>
        <taxon>Eukaryota</taxon>
        <taxon>Metazoa</taxon>
        <taxon>Spiralia</taxon>
        <taxon>Lophotrochozoa</taxon>
        <taxon>Annelida</taxon>
        <taxon>Polychaeta</taxon>
        <taxon>Sedentaria</taxon>
        <taxon>Canalipalpata</taxon>
        <taxon>Sabellida</taxon>
        <taxon>Siboglinidae</taxon>
        <taxon>Ridgeia</taxon>
    </lineage>
</organism>
<evidence type="ECO:0000313" key="2">
    <source>
        <dbReference type="EMBL" id="KAK2173302.1"/>
    </source>
</evidence>
<feature type="domain" description="PI3K/PI4K catalytic" evidence="1">
    <location>
        <begin position="1"/>
        <end position="115"/>
    </location>
</feature>
<dbReference type="InterPro" id="IPR036940">
    <property type="entry name" value="PI3/4_kinase_cat_sf"/>
</dbReference>
<dbReference type="GO" id="GO:0005634">
    <property type="term" value="C:nucleus"/>
    <property type="evidence" value="ECO:0007669"/>
    <property type="project" value="TreeGrafter"/>
</dbReference>
<reference evidence="2" key="1">
    <citation type="journal article" date="2023" name="Mol. Biol. Evol.">
        <title>Third-Generation Sequencing Reveals the Adaptive Role of the Epigenome in Three Deep-Sea Polychaetes.</title>
        <authorList>
            <person name="Perez M."/>
            <person name="Aroh O."/>
            <person name="Sun Y."/>
            <person name="Lan Y."/>
            <person name="Juniper S.K."/>
            <person name="Young C.R."/>
            <person name="Angers B."/>
            <person name="Qian P.Y."/>
        </authorList>
    </citation>
    <scope>NUCLEOTIDE SEQUENCE</scope>
    <source>
        <strain evidence="2">R07B-5</strain>
    </source>
</reference>
<dbReference type="Gene3D" id="1.10.1070.11">
    <property type="entry name" value="Phosphatidylinositol 3-/4-kinase, catalytic domain"/>
    <property type="match status" value="1"/>
</dbReference>
<evidence type="ECO:0000259" key="1">
    <source>
        <dbReference type="PROSITE" id="PS50290"/>
    </source>
</evidence>
<dbReference type="PROSITE" id="PS50290">
    <property type="entry name" value="PI3_4_KINASE_3"/>
    <property type="match status" value="1"/>
</dbReference>
<accession>A0AAD9NK54</accession>
<protein>
    <recommendedName>
        <fullName evidence="1">PI3K/PI4K catalytic domain-containing protein</fullName>
    </recommendedName>
</protein>
<gene>
    <name evidence="2" type="ORF">NP493_886g00007</name>
</gene>
<comment type="caution">
    <text evidence="2">The sequence shown here is derived from an EMBL/GenBank/DDBJ whole genome shotgun (WGS) entry which is preliminary data.</text>
</comment>
<keyword evidence="3" id="KW-1185">Reference proteome</keyword>
<dbReference type="AlphaFoldDB" id="A0AAD9NK54"/>
<dbReference type="GO" id="GO:0004674">
    <property type="term" value="F:protein serine/threonine kinase activity"/>
    <property type="evidence" value="ECO:0007669"/>
    <property type="project" value="TreeGrafter"/>
</dbReference>
<dbReference type="InterPro" id="IPR050517">
    <property type="entry name" value="DDR_Repair_Kinase"/>
</dbReference>
<proteinExistence type="predicted"/>
<dbReference type="Pfam" id="PF00454">
    <property type="entry name" value="PI3_PI4_kinase"/>
    <property type="match status" value="1"/>
</dbReference>
<sequence length="115" mass="12725">MTVMSRDSTLVTVMSRDSTLVTVLSRDSTLVTVMSRDSTLMTVLSRDSTLVTVMSRDSTLVTVVHIDYNVCFEKGKGLRVPEKVPFRMTQNIEMAFGVTGVEVAARLRSGRFTVT</sequence>
<evidence type="ECO:0000313" key="3">
    <source>
        <dbReference type="Proteomes" id="UP001209878"/>
    </source>
</evidence>
<name>A0AAD9NK54_RIDPI</name>
<dbReference type="EMBL" id="JAODUO010000885">
    <property type="protein sequence ID" value="KAK2173302.1"/>
    <property type="molecule type" value="Genomic_DNA"/>
</dbReference>